<dbReference type="PANTHER" id="PTHR22902:SF27">
    <property type="entry name" value="PLECKSTRIN HOMOLOGY DOMAIN-CONTAINING FAMILY A MEMBER 3"/>
    <property type="match status" value="1"/>
</dbReference>
<proteinExistence type="predicted"/>
<dbReference type="Proteomes" id="UP001329430">
    <property type="component" value="Chromosome 4"/>
</dbReference>
<evidence type="ECO:0000259" key="6">
    <source>
        <dbReference type="PROSITE" id="PS50003"/>
    </source>
</evidence>
<name>A0AAN7VID3_9COLE</name>
<dbReference type="GO" id="GO:0005802">
    <property type="term" value="C:trans-Golgi network"/>
    <property type="evidence" value="ECO:0007669"/>
    <property type="project" value="TreeGrafter"/>
</dbReference>
<dbReference type="InterPro" id="IPR011993">
    <property type="entry name" value="PH-like_dom_sf"/>
</dbReference>
<dbReference type="GO" id="GO:0005769">
    <property type="term" value="C:early endosome"/>
    <property type="evidence" value="ECO:0007669"/>
    <property type="project" value="TreeGrafter"/>
</dbReference>
<protein>
    <recommendedName>
        <fullName evidence="6">PH domain-containing protein</fullName>
    </recommendedName>
</protein>
<dbReference type="GO" id="GO:0001881">
    <property type="term" value="P:receptor recycling"/>
    <property type="evidence" value="ECO:0007669"/>
    <property type="project" value="TreeGrafter"/>
</dbReference>
<keyword evidence="4" id="KW-0333">Golgi apparatus</keyword>
<dbReference type="Pfam" id="PF00169">
    <property type="entry name" value="PH"/>
    <property type="match status" value="1"/>
</dbReference>
<sequence length="214" mass="24247">MEGVLWKWTNYWNGWQTRWFILENGILTYYKSQEEVNKGSKGSIKVQACEIIAHTLDTTRLDLDIPGEQHLYLKAATPQERQGWLIALGTAKACVSSRNRKDASDNTFYNSESEVDTLKSKKSELRLYCDLLMQQVHTVKTAANSEGGPEIAKMDEATSLLTATCDTFIKTLEECMKLSHSNVLYELTQHNDAILPNVSSSKKRTILRPHSNDC</sequence>
<dbReference type="GO" id="GO:0016020">
    <property type="term" value="C:membrane"/>
    <property type="evidence" value="ECO:0007669"/>
    <property type="project" value="UniProtKB-SubCell"/>
</dbReference>
<dbReference type="PANTHER" id="PTHR22902">
    <property type="entry name" value="SESQUIPEDALIAN"/>
    <property type="match status" value="1"/>
</dbReference>
<evidence type="ECO:0000256" key="5">
    <source>
        <dbReference type="ARBA" id="ARBA00023136"/>
    </source>
</evidence>
<dbReference type="CDD" id="cd01247">
    <property type="entry name" value="PH_FAPP1_FAPP2"/>
    <property type="match status" value="1"/>
</dbReference>
<dbReference type="InterPro" id="IPR045188">
    <property type="entry name" value="Boi1/Boi2-like"/>
</dbReference>
<keyword evidence="3" id="KW-0597">Phosphoprotein</keyword>
<feature type="domain" description="PH" evidence="6">
    <location>
        <begin position="1"/>
        <end position="93"/>
    </location>
</feature>
<dbReference type="GO" id="GO:0055037">
    <property type="term" value="C:recycling endosome"/>
    <property type="evidence" value="ECO:0007669"/>
    <property type="project" value="TreeGrafter"/>
</dbReference>
<evidence type="ECO:0000313" key="8">
    <source>
        <dbReference type="Proteomes" id="UP001329430"/>
    </source>
</evidence>
<dbReference type="GO" id="GO:0007032">
    <property type="term" value="P:endosome organization"/>
    <property type="evidence" value="ECO:0007669"/>
    <property type="project" value="TreeGrafter"/>
</dbReference>
<organism evidence="7 8">
    <name type="scientific">Pyrocoelia pectoralis</name>
    <dbReference type="NCBI Taxonomy" id="417401"/>
    <lineage>
        <taxon>Eukaryota</taxon>
        <taxon>Metazoa</taxon>
        <taxon>Ecdysozoa</taxon>
        <taxon>Arthropoda</taxon>
        <taxon>Hexapoda</taxon>
        <taxon>Insecta</taxon>
        <taxon>Pterygota</taxon>
        <taxon>Neoptera</taxon>
        <taxon>Endopterygota</taxon>
        <taxon>Coleoptera</taxon>
        <taxon>Polyphaga</taxon>
        <taxon>Elateriformia</taxon>
        <taxon>Elateroidea</taxon>
        <taxon>Lampyridae</taxon>
        <taxon>Lampyrinae</taxon>
        <taxon>Pyrocoelia</taxon>
    </lineage>
</organism>
<accession>A0AAN7VID3</accession>
<dbReference type="InterPro" id="IPR001849">
    <property type="entry name" value="PH_domain"/>
</dbReference>
<evidence type="ECO:0000313" key="7">
    <source>
        <dbReference type="EMBL" id="KAK5644519.1"/>
    </source>
</evidence>
<dbReference type="EMBL" id="JAVRBK010000004">
    <property type="protein sequence ID" value="KAK5644519.1"/>
    <property type="molecule type" value="Genomic_DNA"/>
</dbReference>
<comment type="caution">
    <text evidence="7">The sequence shown here is derived from an EMBL/GenBank/DDBJ whole genome shotgun (WGS) entry which is preliminary data.</text>
</comment>
<dbReference type="Gene3D" id="2.30.29.30">
    <property type="entry name" value="Pleckstrin-homology domain (PH domain)/Phosphotyrosine-binding domain (PTB)"/>
    <property type="match status" value="1"/>
</dbReference>
<dbReference type="SUPFAM" id="SSF50729">
    <property type="entry name" value="PH domain-like"/>
    <property type="match status" value="1"/>
</dbReference>
<evidence type="ECO:0000256" key="1">
    <source>
        <dbReference type="ARBA" id="ARBA00004170"/>
    </source>
</evidence>
<dbReference type="PROSITE" id="PS50003">
    <property type="entry name" value="PH_DOMAIN"/>
    <property type="match status" value="1"/>
</dbReference>
<dbReference type="FunFam" id="2.30.29.30:FF:000085">
    <property type="entry name" value="Pleckstrin homology domain-containing family A member 8"/>
    <property type="match status" value="1"/>
</dbReference>
<keyword evidence="5" id="KW-0472">Membrane</keyword>
<evidence type="ECO:0000256" key="4">
    <source>
        <dbReference type="ARBA" id="ARBA00023034"/>
    </source>
</evidence>
<evidence type="ECO:0000256" key="3">
    <source>
        <dbReference type="ARBA" id="ARBA00022553"/>
    </source>
</evidence>
<evidence type="ECO:0000256" key="2">
    <source>
        <dbReference type="ARBA" id="ARBA00004198"/>
    </source>
</evidence>
<gene>
    <name evidence="7" type="ORF">RI129_005819</name>
</gene>
<reference evidence="7 8" key="1">
    <citation type="journal article" date="2024" name="Insects">
        <title>An Improved Chromosome-Level Genome Assembly of the Firefly Pyrocoelia pectoralis.</title>
        <authorList>
            <person name="Fu X."/>
            <person name="Meyer-Rochow V.B."/>
            <person name="Ballantyne L."/>
            <person name="Zhu X."/>
        </authorList>
    </citation>
    <scope>NUCLEOTIDE SEQUENCE [LARGE SCALE GENOMIC DNA]</scope>
    <source>
        <strain evidence="7">XCY_ONT2</strain>
    </source>
</reference>
<dbReference type="SMART" id="SM00233">
    <property type="entry name" value="PH"/>
    <property type="match status" value="1"/>
</dbReference>
<comment type="subcellular location">
    <subcellularLocation>
        <location evidence="2">Golgi apparatus</location>
        <location evidence="2">trans-Golgi network membrane</location>
    </subcellularLocation>
    <subcellularLocation>
        <location evidence="1">Membrane</location>
        <topology evidence="1">Peripheral membrane protein</topology>
    </subcellularLocation>
</comment>
<keyword evidence="8" id="KW-1185">Reference proteome</keyword>
<dbReference type="GO" id="GO:0005829">
    <property type="term" value="C:cytosol"/>
    <property type="evidence" value="ECO:0007669"/>
    <property type="project" value="GOC"/>
</dbReference>
<dbReference type="AlphaFoldDB" id="A0AAN7VID3"/>
<dbReference type="GO" id="GO:0042147">
    <property type="term" value="P:retrograde transport, endosome to Golgi"/>
    <property type="evidence" value="ECO:0007669"/>
    <property type="project" value="TreeGrafter"/>
</dbReference>